<evidence type="ECO:0000313" key="9">
    <source>
        <dbReference type="EMBL" id="CAF4171866.1"/>
    </source>
</evidence>
<dbReference type="Pfam" id="PF13374">
    <property type="entry name" value="TPR_10"/>
    <property type="match status" value="2"/>
</dbReference>
<feature type="compositionally biased region" description="Basic and acidic residues" evidence="5">
    <location>
        <begin position="39"/>
        <end position="48"/>
    </location>
</feature>
<dbReference type="Pfam" id="PF03496">
    <property type="entry name" value="ADPrib_exo_Tox"/>
    <property type="match status" value="1"/>
</dbReference>
<feature type="repeat" description="TPR" evidence="3">
    <location>
        <begin position="518"/>
        <end position="551"/>
    </location>
</feature>
<evidence type="ECO:0000256" key="2">
    <source>
        <dbReference type="ARBA" id="ARBA00022803"/>
    </source>
</evidence>
<evidence type="ECO:0000313" key="10">
    <source>
        <dbReference type="Proteomes" id="UP000663855"/>
    </source>
</evidence>
<feature type="repeat" description="TPR" evidence="3">
    <location>
        <begin position="602"/>
        <end position="635"/>
    </location>
</feature>
<dbReference type="AlphaFoldDB" id="A0A814EKX7"/>
<dbReference type="Proteomes" id="UP000676336">
    <property type="component" value="Unassembled WGS sequence"/>
</dbReference>
<feature type="coiled-coil region" evidence="4">
    <location>
        <begin position="653"/>
        <end position="680"/>
    </location>
</feature>
<feature type="compositionally biased region" description="Basic residues" evidence="5">
    <location>
        <begin position="1"/>
        <end position="12"/>
    </location>
</feature>
<evidence type="ECO:0000256" key="3">
    <source>
        <dbReference type="PROSITE-ProRule" id="PRU00339"/>
    </source>
</evidence>
<dbReference type="InterPro" id="IPR019734">
    <property type="entry name" value="TPR_rpt"/>
</dbReference>
<sequence>MSISKWLKRRSKKGNESNDRGDDFDEDGSGYDGEEEDENKYIGRDNEESHVNDGTKLVYFACEVPLEPLIEILHSVNKNVDIFTAENECIEFIKPVTAKVFVVIDGVPPTTLIEGIEPLKQIDSIFFYTPQNDAITNIAKVTHGFLVNLCETDDVLIDSLRKSREELDKQTAAFSMYNKKEKATRDLAKEAGSFLFFQLFKNVLKNMPKTAEAKKTMVTTCRNYYRGNLTELKNIDEFDKTYKSVDAIPWYTKETFVYKFINKALRTEDVDVLYQFRFYIMDLSEQLELKFQELKAKQKDVLKLYRGLKLSHDEVANFQNSIGNLISTNGYLSTSSEHSVAYGFATKSAKRDGVVRALFEYAVDLNTVQKIVIADIRQYSAFPEEAEVLVDIGASFQIDSCEFDANADLWLVKVHATDQGAALAADYMEYQKKKMTESNIVLMFGNLLLEMGEYSKAERYFDTILNSSNPNDEEIACIFFNFGRTHRLKGDFVRAINCYNRAKNLHLNARPKRLASAGKTLNGLGVVYTEQGRQLKAEQCFQQALKLYKKSIPKKHVDVAGTYINLGAIDCDRQNYDRAETKFIKAKKIYDRSLPPGHPNHALPRVNLGNVYLAAGDYTTACNEYESALKLQEASLPGDHPDIARTLHNLAVVHTHLGNMQQAKQHLERAEETASRTLSAKHPIMALLTKTKCFMTDEAEGYIYTRH</sequence>
<keyword evidence="4" id="KW-0175">Coiled coil</keyword>
<feature type="domain" description="ADP ribosyltransferase" evidence="6">
    <location>
        <begin position="234"/>
        <end position="402"/>
    </location>
</feature>
<dbReference type="Proteomes" id="UP000663824">
    <property type="component" value="Unassembled WGS sequence"/>
</dbReference>
<evidence type="ECO:0000256" key="4">
    <source>
        <dbReference type="SAM" id="Coils"/>
    </source>
</evidence>
<keyword evidence="1" id="KW-0677">Repeat</keyword>
<evidence type="ECO:0000256" key="5">
    <source>
        <dbReference type="SAM" id="MobiDB-lite"/>
    </source>
</evidence>
<feature type="region of interest" description="Disordered" evidence="5">
    <location>
        <begin position="1"/>
        <end position="48"/>
    </location>
</feature>
<reference evidence="7" key="1">
    <citation type="submission" date="2021-02" db="EMBL/GenBank/DDBJ databases">
        <authorList>
            <person name="Nowell W R."/>
        </authorList>
    </citation>
    <scope>NUCLEOTIDE SEQUENCE</scope>
</reference>
<proteinExistence type="predicted"/>
<dbReference type="EMBL" id="CAJOBI010013564">
    <property type="protein sequence ID" value="CAF4171866.1"/>
    <property type="molecule type" value="Genomic_DNA"/>
</dbReference>
<protein>
    <recommendedName>
        <fullName evidence="6">ADP ribosyltransferase domain-containing protein</fullName>
    </recommendedName>
</protein>
<evidence type="ECO:0000259" key="6">
    <source>
        <dbReference type="Pfam" id="PF03496"/>
    </source>
</evidence>
<dbReference type="PROSITE" id="PS50005">
    <property type="entry name" value="TPR"/>
    <property type="match status" value="2"/>
</dbReference>
<dbReference type="PANTHER" id="PTHR45641:SF19">
    <property type="entry name" value="NEPHROCYSTIN-3"/>
    <property type="match status" value="1"/>
</dbReference>
<organism evidence="7 10">
    <name type="scientific">Rotaria magnacalcarata</name>
    <dbReference type="NCBI Taxonomy" id="392030"/>
    <lineage>
        <taxon>Eukaryota</taxon>
        <taxon>Metazoa</taxon>
        <taxon>Spiralia</taxon>
        <taxon>Gnathifera</taxon>
        <taxon>Rotifera</taxon>
        <taxon>Eurotatoria</taxon>
        <taxon>Bdelloidea</taxon>
        <taxon>Philodinida</taxon>
        <taxon>Philodinidae</taxon>
        <taxon>Rotaria</taxon>
    </lineage>
</organism>
<dbReference type="PROSITE" id="PS51996">
    <property type="entry name" value="TR_MART"/>
    <property type="match status" value="1"/>
</dbReference>
<dbReference type="Pfam" id="PF13424">
    <property type="entry name" value="TPR_12"/>
    <property type="match status" value="1"/>
</dbReference>
<dbReference type="Gene3D" id="1.25.40.10">
    <property type="entry name" value="Tetratricopeptide repeat domain"/>
    <property type="match status" value="2"/>
</dbReference>
<dbReference type="SUPFAM" id="SSF56399">
    <property type="entry name" value="ADP-ribosylation"/>
    <property type="match status" value="1"/>
</dbReference>
<feature type="compositionally biased region" description="Acidic residues" evidence="5">
    <location>
        <begin position="22"/>
        <end position="38"/>
    </location>
</feature>
<dbReference type="Proteomes" id="UP000663855">
    <property type="component" value="Unassembled WGS sequence"/>
</dbReference>
<dbReference type="InterPro" id="IPR011990">
    <property type="entry name" value="TPR-like_helical_dom_sf"/>
</dbReference>
<gene>
    <name evidence="7" type="ORF">CJN711_LOCUS774</name>
    <name evidence="8" type="ORF">MBJ925_LOCUS1968</name>
    <name evidence="9" type="ORF">SMN809_LOCUS20638</name>
</gene>
<dbReference type="EMBL" id="CAJNOV010000052">
    <property type="protein sequence ID" value="CAF0969030.1"/>
    <property type="molecule type" value="Genomic_DNA"/>
</dbReference>
<evidence type="ECO:0000256" key="1">
    <source>
        <dbReference type="ARBA" id="ARBA00022737"/>
    </source>
</evidence>
<dbReference type="SUPFAM" id="SSF48452">
    <property type="entry name" value="TPR-like"/>
    <property type="match status" value="1"/>
</dbReference>
<comment type="caution">
    <text evidence="7">The sequence shown here is derived from an EMBL/GenBank/DDBJ whole genome shotgun (WGS) entry which is preliminary data.</text>
</comment>
<dbReference type="PANTHER" id="PTHR45641">
    <property type="entry name" value="TETRATRICOPEPTIDE REPEAT PROTEIN (AFU_ORTHOLOGUE AFUA_6G03870)"/>
    <property type="match status" value="1"/>
</dbReference>
<dbReference type="EMBL" id="CAJNRE010000130">
    <property type="protein sequence ID" value="CAF1920622.1"/>
    <property type="molecule type" value="Genomic_DNA"/>
</dbReference>
<keyword evidence="2 3" id="KW-0802">TPR repeat</keyword>
<name>A0A814EKX7_9BILA</name>
<dbReference type="InterPro" id="IPR003540">
    <property type="entry name" value="ADP-ribosyltransferase"/>
</dbReference>
<evidence type="ECO:0000313" key="8">
    <source>
        <dbReference type="EMBL" id="CAF1920622.1"/>
    </source>
</evidence>
<dbReference type="SMART" id="SM00028">
    <property type="entry name" value="TPR"/>
    <property type="match status" value="6"/>
</dbReference>
<dbReference type="Gene3D" id="3.90.176.10">
    <property type="entry name" value="Toxin ADP-ribosyltransferase, Chain A, domain 1"/>
    <property type="match status" value="1"/>
</dbReference>
<dbReference type="GO" id="GO:0005576">
    <property type="term" value="C:extracellular region"/>
    <property type="evidence" value="ECO:0007669"/>
    <property type="project" value="InterPro"/>
</dbReference>
<evidence type="ECO:0000313" key="7">
    <source>
        <dbReference type="EMBL" id="CAF0969030.1"/>
    </source>
</evidence>
<accession>A0A814EKX7</accession>